<evidence type="ECO:0000256" key="1">
    <source>
        <dbReference type="ARBA" id="ARBA00010875"/>
    </source>
</evidence>
<name>A0A6N7SBR6_9FIRM</name>
<keyword evidence="6 9" id="KW-0255">Endonuclease</keyword>
<dbReference type="Proteomes" id="UP000480929">
    <property type="component" value="Unassembled WGS sequence"/>
</dbReference>
<comment type="caution">
    <text evidence="10">The sequence shown here is derived from an EMBL/GenBank/DDBJ whole genome shotgun (WGS) entry which is preliminary data.</text>
</comment>
<evidence type="ECO:0000313" key="10">
    <source>
        <dbReference type="EMBL" id="MSA91209.1"/>
    </source>
</evidence>
<keyword evidence="9" id="KW-0963">Cytoplasm</keyword>
<comment type="subcellular location">
    <subcellularLocation>
        <location evidence="9">Cytoplasm</location>
    </subcellularLocation>
</comment>
<evidence type="ECO:0000313" key="12">
    <source>
        <dbReference type="Proteomes" id="UP000433575"/>
    </source>
</evidence>
<dbReference type="Gene3D" id="3.40.390.30">
    <property type="entry name" value="Metalloproteases ('zincins'), catalytic domain"/>
    <property type="match status" value="1"/>
</dbReference>
<sequence length="154" mass="17967">MITCTFVNKTREKQWKEYYADFEKIAAHALTVLDKPGDYTISVILVKSKRIHQINRDYRQVDRPTDVISFAACDSQDEFELIEEAEVELGDIFINVEAALAQAEDYGHSLRREICFLFTHGLLHCFGYDHMQPDEEKIMFELQHEILDPLVPRS</sequence>
<evidence type="ECO:0000256" key="6">
    <source>
        <dbReference type="ARBA" id="ARBA00022759"/>
    </source>
</evidence>
<protein>
    <recommendedName>
        <fullName evidence="9">Endoribonuclease YbeY</fullName>
        <ecNumber evidence="9">3.1.-.-</ecNumber>
    </recommendedName>
</protein>
<proteinExistence type="inferred from homology"/>
<dbReference type="InterPro" id="IPR023091">
    <property type="entry name" value="MetalPrtase_cat_dom_sf_prd"/>
</dbReference>
<comment type="similarity">
    <text evidence="1 9">Belongs to the endoribonuclease YbeY family.</text>
</comment>
<dbReference type="HAMAP" id="MF_00009">
    <property type="entry name" value="Endoribonucl_YbeY"/>
    <property type="match status" value="1"/>
</dbReference>
<evidence type="ECO:0000256" key="5">
    <source>
        <dbReference type="ARBA" id="ARBA00022723"/>
    </source>
</evidence>
<feature type="binding site" evidence="9">
    <location>
        <position position="124"/>
    </location>
    <ligand>
        <name>Zn(2+)</name>
        <dbReference type="ChEBI" id="CHEBI:29105"/>
        <note>catalytic</note>
    </ligand>
</feature>
<dbReference type="AlphaFoldDB" id="A0A6N7SBR6"/>
<keyword evidence="2 9" id="KW-0690">Ribosome biogenesis</keyword>
<comment type="function">
    <text evidence="9">Single strand-specific metallo-endoribonuclease involved in late-stage 70S ribosome quality control and in maturation of the 3' terminus of the 16S rRNA.</text>
</comment>
<dbReference type="EMBL" id="WKPI01000050">
    <property type="protein sequence ID" value="MSC34986.1"/>
    <property type="molecule type" value="Genomic_DNA"/>
</dbReference>
<dbReference type="EMBL" id="WKPJ01000047">
    <property type="protein sequence ID" value="MSA91209.1"/>
    <property type="molecule type" value="Genomic_DNA"/>
</dbReference>
<dbReference type="InterPro" id="IPR002036">
    <property type="entry name" value="YbeY"/>
</dbReference>
<evidence type="ECO:0000313" key="11">
    <source>
        <dbReference type="EMBL" id="MSC34986.1"/>
    </source>
</evidence>
<dbReference type="GO" id="GO:0005737">
    <property type="term" value="C:cytoplasm"/>
    <property type="evidence" value="ECO:0007669"/>
    <property type="project" value="UniProtKB-SubCell"/>
</dbReference>
<dbReference type="GO" id="GO:0004521">
    <property type="term" value="F:RNA endonuclease activity"/>
    <property type="evidence" value="ECO:0007669"/>
    <property type="project" value="UniProtKB-UniRule"/>
</dbReference>
<organism evidence="10 12">
    <name type="scientific">Holdemania massiliensis</name>
    <dbReference type="NCBI Taxonomy" id="1468449"/>
    <lineage>
        <taxon>Bacteria</taxon>
        <taxon>Bacillati</taxon>
        <taxon>Bacillota</taxon>
        <taxon>Erysipelotrichia</taxon>
        <taxon>Erysipelotrichales</taxon>
        <taxon>Erysipelotrichaceae</taxon>
        <taxon>Holdemania</taxon>
    </lineage>
</organism>
<feature type="binding site" evidence="9">
    <location>
        <position position="120"/>
    </location>
    <ligand>
        <name>Zn(2+)</name>
        <dbReference type="ChEBI" id="CHEBI:29105"/>
        <note>catalytic</note>
    </ligand>
</feature>
<dbReference type="RefSeq" id="WP_020223167.1">
    <property type="nucleotide sequence ID" value="NZ_CALJPI010000285.1"/>
</dbReference>
<dbReference type="PANTHER" id="PTHR46986">
    <property type="entry name" value="ENDORIBONUCLEASE YBEY, CHLOROPLASTIC"/>
    <property type="match status" value="1"/>
</dbReference>
<keyword evidence="7 9" id="KW-0378">Hydrolase</keyword>
<evidence type="ECO:0000313" key="13">
    <source>
        <dbReference type="Proteomes" id="UP000480929"/>
    </source>
</evidence>
<accession>A0A6N7SBR6</accession>
<keyword evidence="5 9" id="KW-0479">Metal-binding</keyword>
<comment type="cofactor">
    <cofactor evidence="9">
        <name>Zn(2+)</name>
        <dbReference type="ChEBI" id="CHEBI:29105"/>
    </cofactor>
    <text evidence="9">Binds 1 zinc ion.</text>
</comment>
<dbReference type="EC" id="3.1.-.-" evidence="9"/>
<dbReference type="Pfam" id="PF02130">
    <property type="entry name" value="YbeY"/>
    <property type="match status" value="1"/>
</dbReference>
<dbReference type="GO" id="GO:0004222">
    <property type="term" value="F:metalloendopeptidase activity"/>
    <property type="evidence" value="ECO:0007669"/>
    <property type="project" value="InterPro"/>
</dbReference>
<reference evidence="12 13" key="1">
    <citation type="journal article" date="2019" name="Nat. Med.">
        <title>A library of human gut bacterial isolates paired with longitudinal multiomics data enables mechanistic microbiome research.</title>
        <authorList>
            <person name="Poyet M."/>
            <person name="Groussin M."/>
            <person name="Gibbons S.M."/>
            <person name="Avila-Pacheco J."/>
            <person name="Jiang X."/>
            <person name="Kearney S.M."/>
            <person name="Perrotta A.R."/>
            <person name="Berdy B."/>
            <person name="Zhao S."/>
            <person name="Lieberman T.D."/>
            <person name="Swanson P.K."/>
            <person name="Smith M."/>
            <person name="Roesemann S."/>
            <person name="Alexander J.E."/>
            <person name="Rich S.A."/>
            <person name="Livny J."/>
            <person name="Vlamakis H."/>
            <person name="Clish C."/>
            <person name="Bullock K."/>
            <person name="Deik A."/>
            <person name="Scott J."/>
            <person name="Pierce K.A."/>
            <person name="Xavier R.J."/>
            <person name="Alm E.J."/>
        </authorList>
    </citation>
    <scope>NUCLEOTIDE SEQUENCE [LARGE SCALE GENOMIC DNA]</scope>
    <source>
        <strain evidence="10 12">BIOML-A4</strain>
        <strain evidence="11 13">BIOML-A5</strain>
    </source>
</reference>
<evidence type="ECO:0000256" key="3">
    <source>
        <dbReference type="ARBA" id="ARBA00022552"/>
    </source>
</evidence>
<keyword evidence="4 9" id="KW-0540">Nuclease</keyword>
<dbReference type="PANTHER" id="PTHR46986:SF1">
    <property type="entry name" value="ENDORIBONUCLEASE YBEY, CHLOROPLASTIC"/>
    <property type="match status" value="1"/>
</dbReference>
<keyword evidence="8 9" id="KW-0862">Zinc</keyword>
<feature type="binding site" evidence="9">
    <location>
        <position position="130"/>
    </location>
    <ligand>
        <name>Zn(2+)</name>
        <dbReference type="ChEBI" id="CHEBI:29105"/>
        <note>catalytic</note>
    </ligand>
</feature>
<evidence type="ECO:0000256" key="8">
    <source>
        <dbReference type="ARBA" id="ARBA00022833"/>
    </source>
</evidence>
<evidence type="ECO:0000256" key="7">
    <source>
        <dbReference type="ARBA" id="ARBA00022801"/>
    </source>
</evidence>
<evidence type="ECO:0000256" key="2">
    <source>
        <dbReference type="ARBA" id="ARBA00022517"/>
    </source>
</evidence>
<dbReference type="GO" id="GO:0006364">
    <property type="term" value="P:rRNA processing"/>
    <property type="evidence" value="ECO:0007669"/>
    <property type="project" value="UniProtKB-UniRule"/>
</dbReference>
<dbReference type="SUPFAM" id="SSF55486">
    <property type="entry name" value="Metalloproteases ('zincins'), catalytic domain"/>
    <property type="match status" value="1"/>
</dbReference>
<dbReference type="GO" id="GO:0008270">
    <property type="term" value="F:zinc ion binding"/>
    <property type="evidence" value="ECO:0007669"/>
    <property type="project" value="UniProtKB-UniRule"/>
</dbReference>
<dbReference type="OrthoDB" id="9807740at2"/>
<evidence type="ECO:0000256" key="9">
    <source>
        <dbReference type="HAMAP-Rule" id="MF_00009"/>
    </source>
</evidence>
<dbReference type="NCBIfam" id="TIGR00043">
    <property type="entry name" value="rRNA maturation RNase YbeY"/>
    <property type="match status" value="1"/>
</dbReference>
<gene>
    <name evidence="9 10" type="primary">ybeY</name>
    <name evidence="11" type="ORF">GKD88_17855</name>
    <name evidence="10" type="ORF">GKE08_17945</name>
</gene>
<keyword evidence="13" id="KW-1185">Reference proteome</keyword>
<keyword evidence="3 9" id="KW-0698">rRNA processing</keyword>
<dbReference type="Proteomes" id="UP000433575">
    <property type="component" value="Unassembled WGS sequence"/>
</dbReference>
<evidence type="ECO:0000256" key="4">
    <source>
        <dbReference type="ARBA" id="ARBA00022722"/>
    </source>
</evidence>
<dbReference type="GeneID" id="42455065"/>